<name>A0A8U0IG41_9EURY</name>
<dbReference type="Gene3D" id="1.20.120.710">
    <property type="entry name" value="Haloacid dehalogenase hydrolase-like domain"/>
    <property type="match status" value="1"/>
</dbReference>
<evidence type="ECO:0000256" key="1">
    <source>
        <dbReference type="ARBA" id="ARBA00001946"/>
    </source>
</evidence>
<dbReference type="GO" id="GO:0044281">
    <property type="term" value="P:small molecule metabolic process"/>
    <property type="evidence" value="ECO:0007669"/>
    <property type="project" value="UniProtKB-ARBA"/>
</dbReference>
<evidence type="ECO:0000256" key="2">
    <source>
        <dbReference type="ARBA" id="ARBA00007958"/>
    </source>
</evidence>
<dbReference type="KEGG" id="haxz:M0R88_11980"/>
<sequence length="222" mass="23722">MSTADTSTVFLDLDETICEHPRSTADRLADAFDAAGVEPFFDVPDFRRRLARVTADSAVELREKCFAGIADELGRDPADALAVARAYEDPDPTEVEFLPGAEAALDALAAGHDLALVTNGDRETQRAKLAALGIEDRFAAATYAGSTGVVKPDPDPFHRTLSALGIEASEAVHVGNSLRSDVAGAQAAGMEAVWLARVEEDADCVPEYRIDSMRDLHAPPWV</sequence>
<dbReference type="RefSeq" id="WP_248653742.1">
    <property type="nucleotide sequence ID" value="NZ_CP096658.1"/>
</dbReference>
<dbReference type="SFLD" id="SFLDS00003">
    <property type="entry name" value="Haloacid_Dehalogenase"/>
    <property type="match status" value="1"/>
</dbReference>
<evidence type="ECO:0000313" key="5">
    <source>
        <dbReference type="EMBL" id="UPV99243.1"/>
    </source>
</evidence>
<protein>
    <submittedName>
        <fullName evidence="5">HAD family hydrolase</fullName>
    </submittedName>
</protein>
<dbReference type="InterPro" id="IPR036412">
    <property type="entry name" value="HAD-like_sf"/>
</dbReference>
<accession>A0A8U0IG41</accession>
<dbReference type="SUPFAM" id="SSF56784">
    <property type="entry name" value="HAD-like"/>
    <property type="match status" value="1"/>
</dbReference>
<dbReference type="InterPro" id="IPR051400">
    <property type="entry name" value="HAD-like_hydrolase"/>
</dbReference>
<dbReference type="GeneID" id="72190585"/>
<dbReference type="EMBL" id="CP096658">
    <property type="protein sequence ID" value="UPV99243.1"/>
    <property type="molecule type" value="Genomic_DNA"/>
</dbReference>
<dbReference type="AlphaFoldDB" id="A0A8U0IG41"/>
<keyword evidence="3 5" id="KW-0378">Hydrolase</keyword>
<comment type="similarity">
    <text evidence="2">Belongs to the HAD-like hydrolase superfamily.</text>
</comment>
<evidence type="ECO:0000256" key="3">
    <source>
        <dbReference type="ARBA" id="ARBA00022801"/>
    </source>
</evidence>
<dbReference type="NCBIfam" id="TIGR01549">
    <property type="entry name" value="HAD-SF-IA-v1"/>
    <property type="match status" value="1"/>
</dbReference>
<proteinExistence type="inferred from homology"/>
<dbReference type="InterPro" id="IPR006439">
    <property type="entry name" value="HAD-SF_hydro_IA"/>
</dbReference>
<dbReference type="SFLD" id="SFLDG01129">
    <property type="entry name" value="C1.5:_HAD__Beta-PGM__Phosphata"/>
    <property type="match status" value="1"/>
</dbReference>
<organism evidence="5 6">
    <name type="scientific">Halorussus gelatinilyticus</name>
    <dbReference type="NCBI Taxonomy" id="2937524"/>
    <lineage>
        <taxon>Archaea</taxon>
        <taxon>Methanobacteriati</taxon>
        <taxon>Methanobacteriota</taxon>
        <taxon>Stenosarchaea group</taxon>
        <taxon>Halobacteria</taxon>
        <taxon>Halobacteriales</taxon>
        <taxon>Haladaptataceae</taxon>
        <taxon>Halorussus</taxon>
    </lineage>
</organism>
<dbReference type="NCBIfam" id="TIGR01509">
    <property type="entry name" value="HAD-SF-IA-v3"/>
    <property type="match status" value="1"/>
</dbReference>
<comment type="cofactor">
    <cofactor evidence="1">
        <name>Mg(2+)</name>
        <dbReference type="ChEBI" id="CHEBI:18420"/>
    </cofactor>
</comment>
<keyword evidence="4" id="KW-0460">Magnesium</keyword>
<reference evidence="5" key="1">
    <citation type="submission" date="2022-04" db="EMBL/GenBank/DDBJ databases">
        <title>Diverse halophilic archaea isolated from saline environments.</title>
        <authorList>
            <person name="Cui H.-L."/>
        </authorList>
    </citation>
    <scope>NUCLEOTIDE SEQUENCE</scope>
    <source>
        <strain evidence="5">XZYJT40</strain>
    </source>
</reference>
<dbReference type="Pfam" id="PF00702">
    <property type="entry name" value="Hydrolase"/>
    <property type="match status" value="1"/>
</dbReference>
<dbReference type="GO" id="GO:0016787">
    <property type="term" value="F:hydrolase activity"/>
    <property type="evidence" value="ECO:0007669"/>
    <property type="project" value="UniProtKB-KW"/>
</dbReference>
<dbReference type="InterPro" id="IPR023214">
    <property type="entry name" value="HAD_sf"/>
</dbReference>
<evidence type="ECO:0000256" key="4">
    <source>
        <dbReference type="ARBA" id="ARBA00022842"/>
    </source>
</evidence>
<evidence type="ECO:0000313" key="6">
    <source>
        <dbReference type="Proteomes" id="UP000830434"/>
    </source>
</evidence>
<dbReference type="Gene3D" id="3.40.50.1000">
    <property type="entry name" value="HAD superfamily/HAD-like"/>
    <property type="match status" value="1"/>
</dbReference>
<dbReference type="PANTHER" id="PTHR46470">
    <property type="entry name" value="N-ACYLNEURAMINATE-9-PHOSPHATASE"/>
    <property type="match status" value="1"/>
</dbReference>
<dbReference type="Proteomes" id="UP000830434">
    <property type="component" value="Chromosome"/>
</dbReference>
<gene>
    <name evidence="5" type="ORF">M0R88_11980</name>
</gene>
<keyword evidence="6" id="KW-1185">Reference proteome</keyword>